<protein>
    <submittedName>
        <fullName evidence="1">Uncharacterized protein</fullName>
    </submittedName>
</protein>
<dbReference type="AlphaFoldDB" id="A0A7R9GXC2"/>
<gene>
    <name evidence="1" type="ORF">TPSB3V08_LOCUS1590</name>
</gene>
<proteinExistence type="predicted"/>
<evidence type="ECO:0000313" key="1">
    <source>
        <dbReference type="EMBL" id="CAD7398256.1"/>
    </source>
</evidence>
<reference evidence="1" key="1">
    <citation type="submission" date="2020-11" db="EMBL/GenBank/DDBJ databases">
        <authorList>
            <person name="Tran Van P."/>
        </authorList>
    </citation>
    <scope>NUCLEOTIDE SEQUENCE</scope>
</reference>
<accession>A0A7R9GXC2</accession>
<name>A0A7R9GXC2_TIMPO</name>
<sequence>MQQRQVTDGGRVFHMYMQVLFKLLPNFGTLFLQCTTSETHSDIVIGVDIRHFDIVLEEKEVCRHFNVSEDGIQTHSEVNPHLRGGGVENHLGKTTPVHPTEIRASISPSSAVGLNTTSALANYATEADSNVIVDVKVKEKQI</sequence>
<organism evidence="1">
    <name type="scientific">Timema poppense</name>
    <name type="common">Walking stick</name>
    <dbReference type="NCBI Taxonomy" id="170557"/>
    <lineage>
        <taxon>Eukaryota</taxon>
        <taxon>Metazoa</taxon>
        <taxon>Ecdysozoa</taxon>
        <taxon>Arthropoda</taxon>
        <taxon>Hexapoda</taxon>
        <taxon>Insecta</taxon>
        <taxon>Pterygota</taxon>
        <taxon>Neoptera</taxon>
        <taxon>Polyneoptera</taxon>
        <taxon>Phasmatodea</taxon>
        <taxon>Timematodea</taxon>
        <taxon>Timematoidea</taxon>
        <taxon>Timematidae</taxon>
        <taxon>Timema</taxon>
    </lineage>
</organism>
<dbReference type="EMBL" id="OD000581">
    <property type="protein sequence ID" value="CAD7398256.1"/>
    <property type="molecule type" value="Genomic_DNA"/>
</dbReference>